<evidence type="ECO:0000313" key="2">
    <source>
        <dbReference type="Proteomes" id="UP001162992"/>
    </source>
</evidence>
<name>A0ACC2C6V4_DIPCM</name>
<organism evidence="1 2">
    <name type="scientific">Diphasiastrum complanatum</name>
    <name type="common">Issler's clubmoss</name>
    <name type="synonym">Lycopodium complanatum</name>
    <dbReference type="NCBI Taxonomy" id="34168"/>
    <lineage>
        <taxon>Eukaryota</taxon>
        <taxon>Viridiplantae</taxon>
        <taxon>Streptophyta</taxon>
        <taxon>Embryophyta</taxon>
        <taxon>Tracheophyta</taxon>
        <taxon>Lycopodiopsida</taxon>
        <taxon>Lycopodiales</taxon>
        <taxon>Lycopodiaceae</taxon>
        <taxon>Lycopodioideae</taxon>
        <taxon>Diphasiastrum</taxon>
    </lineage>
</organism>
<keyword evidence="2" id="KW-1185">Reference proteome</keyword>
<accession>A0ACC2C6V4</accession>
<gene>
    <name evidence="1" type="ORF">O6H91_11G021600</name>
</gene>
<evidence type="ECO:0000313" key="1">
    <source>
        <dbReference type="EMBL" id="KAJ7537768.1"/>
    </source>
</evidence>
<protein>
    <submittedName>
        <fullName evidence="1">Uncharacterized protein</fullName>
    </submittedName>
</protein>
<dbReference type="Proteomes" id="UP001162992">
    <property type="component" value="Chromosome 11"/>
</dbReference>
<comment type="caution">
    <text evidence="1">The sequence shown here is derived from an EMBL/GenBank/DDBJ whole genome shotgun (WGS) entry which is preliminary data.</text>
</comment>
<sequence>MAPVKLPPGFRFHPTDVELVTYYLKRKVNGRAIEYDVVVEVDLYKCEPWDLPDKSLIGGSDPEWYFFSARDKKYANGSRTNRATEAGYWKATGKDRAVKTGSRTVGMKKTLVFYKGRAPHGERTDWIMHEYRLEDDGSGKVKLQDAFVLCRVFKKNGFGPNNPENTSTSLDVKDEVGATTTEDGPISDERQLVSESEVVPFSADSLTKEEGFRHSEVKDHKIVVDDNPAFGVPSNSFNPKEGSENDIRMFYDILFNDPNQSLDAFTTVNGSTFQLERLDTMLETEGSVSPITAAQDFALWLEAPVSLGEPNATASVSANQVDISDYYSPEEAEMLDELYRSTLQSKAQHVGESSLESKYLVQKSTIPKTISEDMYEFSEVDDYMFKDVLSSLLEQKTFDEGQVVNPNPLNESEEVSEEDLLEEMFQLIKQSRKEGQESQVQRTQFQGEGATVGLEDAYFDVLESSNVDEWMHGDSWNEASTSGLELIDAVEPTTGRLENWLNEMVVSPSDLNSFTEELPDLPNSGLSMPTLHSSFQGQGKIERQSGTKNAGSFLADITSTTSHMSNSPDSISKSSKPVSWFSELLDSVPVLPASAAEFPQNIRNRKPSFESKDWLTTNSGQSSTSMQTSFESKDWLTTNSGQSSTSMQTLSAWSACFKAVSFRCSCEFMSRVWRSSALEGSNKQTSMPKDETAQSVNTPVHDIAVRRKCSKKDRCFGRRGNGCFSLMFFLGALSALCWFLLLHMLWRLKSHMGSVLI</sequence>
<dbReference type="EMBL" id="CM055102">
    <property type="protein sequence ID" value="KAJ7537768.1"/>
    <property type="molecule type" value="Genomic_DNA"/>
</dbReference>
<proteinExistence type="predicted"/>
<reference evidence="2" key="1">
    <citation type="journal article" date="2024" name="Proc. Natl. Acad. Sci. U.S.A.">
        <title>Extraordinary preservation of gene collinearity over three hundred million years revealed in homosporous lycophytes.</title>
        <authorList>
            <person name="Li C."/>
            <person name="Wickell D."/>
            <person name="Kuo L.Y."/>
            <person name="Chen X."/>
            <person name="Nie B."/>
            <person name="Liao X."/>
            <person name="Peng D."/>
            <person name="Ji J."/>
            <person name="Jenkins J."/>
            <person name="Williams M."/>
            <person name="Shu S."/>
            <person name="Plott C."/>
            <person name="Barry K."/>
            <person name="Rajasekar S."/>
            <person name="Grimwood J."/>
            <person name="Han X."/>
            <person name="Sun S."/>
            <person name="Hou Z."/>
            <person name="He W."/>
            <person name="Dai G."/>
            <person name="Sun C."/>
            <person name="Schmutz J."/>
            <person name="Leebens-Mack J.H."/>
            <person name="Li F.W."/>
            <person name="Wang L."/>
        </authorList>
    </citation>
    <scope>NUCLEOTIDE SEQUENCE [LARGE SCALE GENOMIC DNA]</scope>
    <source>
        <strain evidence="2">cv. PW_Plant_1</strain>
    </source>
</reference>